<accession>A0A8J5MCY4</accession>
<protein>
    <submittedName>
        <fullName evidence="2">Uncharacterized protein</fullName>
    </submittedName>
</protein>
<feature type="compositionally biased region" description="Basic and acidic residues" evidence="1">
    <location>
        <begin position="59"/>
        <end position="85"/>
    </location>
</feature>
<name>A0A8J5MCY4_9STRA</name>
<dbReference type="AlphaFoldDB" id="A0A8J5MCY4"/>
<dbReference type="Proteomes" id="UP000709295">
    <property type="component" value="Unassembled WGS sequence"/>
</dbReference>
<gene>
    <name evidence="2" type="ORF">JG688_00015446</name>
</gene>
<feature type="non-terminal residue" evidence="2">
    <location>
        <position position="1"/>
    </location>
</feature>
<sequence length="85" mass="9491">TISEFTVEGAQTGFGSHGPVRSSTIKTTLFGIRHFLVAAGLDIPMDHPRDRMLMMGVGQRDRPRHPEIARDHRDLGEVRRSARPS</sequence>
<keyword evidence="3" id="KW-1185">Reference proteome</keyword>
<reference evidence="2" key="1">
    <citation type="submission" date="2021-01" db="EMBL/GenBank/DDBJ databases">
        <title>Phytophthora aleatoria, a newly-described species from Pinus radiata is distinct from Phytophthora cactorum isolates based on comparative genomics.</title>
        <authorList>
            <person name="Mcdougal R."/>
            <person name="Panda P."/>
            <person name="Williams N."/>
            <person name="Studholme D.J."/>
        </authorList>
    </citation>
    <scope>NUCLEOTIDE SEQUENCE</scope>
    <source>
        <strain evidence="2">NZFS 4037</strain>
    </source>
</reference>
<dbReference type="EMBL" id="JAENGY010001678">
    <property type="protein sequence ID" value="KAG6947648.1"/>
    <property type="molecule type" value="Genomic_DNA"/>
</dbReference>
<comment type="caution">
    <text evidence="2">The sequence shown here is derived from an EMBL/GenBank/DDBJ whole genome shotgun (WGS) entry which is preliminary data.</text>
</comment>
<feature type="region of interest" description="Disordered" evidence="1">
    <location>
        <begin position="1"/>
        <end position="20"/>
    </location>
</feature>
<feature type="region of interest" description="Disordered" evidence="1">
    <location>
        <begin position="57"/>
        <end position="85"/>
    </location>
</feature>
<evidence type="ECO:0000256" key="1">
    <source>
        <dbReference type="SAM" id="MobiDB-lite"/>
    </source>
</evidence>
<evidence type="ECO:0000313" key="2">
    <source>
        <dbReference type="EMBL" id="KAG6947648.1"/>
    </source>
</evidence>
<proteinExistence type="predicted"/>
<organism evidence="2 3">
    <name type="scientific">Phytophthora aleatoria</name>
    <dbReference type="NCBI Taxonomy" id="2496075"/>
    <lineage>
        <taxon>Eukaryota</taxon>
        <taxon>Sar</taxon>
        <taxon>Stramenopiles</taxon>
        <taxon>Oomycota</taxon>
        <taxon>Peronosporomycetes</taxon>
        <taxon>Peronosporales</taxon>
        <taxon>Peronosporaceae</taxon>
        <taxon>Phytophthora</taxon>
    </lineage>
</organism>
<evidence type="ECO:0000313" key="3">
    <source>
        <dbReference type="Proteomes" id="UP000709295"/>
    </source>
</evidence>